<dbReference type="InterPro" id="IPR015421">
    <property type="entry name" value="PyrdxlP-dep_Trfase_major"/>
</dbReference>
<dbReference type="InterPro" id="IPR010962">
    <property type="entry name" value="AONS_Archaea/Firmicutes"/>
</dbReference>
<keyword evidence="6 9" id="KW-0663">Pyridoxal phosphate</keyword>
<dbReference type="NCBIfam" id="NF005394">
    <property type="entry name" value="PRK06939.1"/>
    <property type="match status" value="1"/>
</dbReference>
<name>A0A0G0SLR0_9BACT</name>
<evidence type="ECO:0000313" key="13">
    <source>
        <dbReference type="Proteomes" id="UP000034293"/>
    </source>
</evidence>
<evidence type="ECO:0000256" key="9">
    <source>
        <dbReference type="PIRSR" id="PIRSR604723-51"/>
    </source>
</evidence>
<evidence type="ECO:0000313" key="12">
    <source>
        <dbReference type="EMBL" id="KKR63326.1"/>
    </source>
</evidence>
<reference evidence="12 13" key="1">
    <citation type="journal article" date="2015" name="Nature">
        <title>rRNA introns, odd ribosomes, and small enigmatic genomes across a large radiation of phyla.</title>
        <authorList>
            <person name="Brown C.T."/>
            <person name="Hug L.A."/>
            <person name="Thomas B.C."/>
            <person name="Sharon I."/>
            <person name="Castelle C.J."/>
            <person name="Singh A."/>
            <person name="Wilkins M.J."/>
            <person name="Williams K.H."/>
            <person name="Banfield J.F."/>
        </authorList>
    </citation>
    <scope>NUCLEOTIDE SEQUENCE [LARGE SCALE GENOMIC DNA]</scope>
</reference>
<comment type="function">
    <text evidence="10">Catalyzes the decarboxylative condensation of pimeloyl-[acyl-carrier protein] and L-alanine to produce 8-amino-7-oxononanoate (AON), [acyl-carrier protein], and carbon dioxide.</text>
</comment>
<comment type="subunit">
    <text evidence="3 10">Homodimer.</text>
</comment>
<sequence>MATDWIQKQVQDLKDQNLYNNILTIESAIGPEIQIEGKKLLNFCSNNYLGLANNPEMKKTAIEAIEKYGIGPGAVRTIAGTMTLHRELEEKLAKFKKAEAVITFQTGFVANLAVIPALVGEGDLIFSDELNHASIIDGCRLSKAEVVRFAHANANDLEDKLKAAPKDVKKLVITDGVFSMDGDIAPLDKIYEVSSKYGAMLMVDDAHGEGVLGNSGRGIVDHFELHGKVDIEVGTMSKAFGVMGGLAAGKKEVIEWLSQRGRPFLFSSAMTIPDVAACIAAVGLLEKSENLVKKLWENADYLRAGLKKLGFDTGISISPIIPVMLGENKLAQDMSRELFAEGLFAKAIVYPTVPQGKARIRVMNSAGHSKEQLDQALKIFEKVGKKMNVI</sequence>
<evidence type="ECO:0000256" key="3">
    <source>
        <dbReference type="ARBA" id="ARBA00011738"/>
    </source>
</evidence>
<dbReference type="CDD" id="cd06454">
    <property type="entry name" value="KBL_like"/>
    <property type="match status" value="1"/>
</dbReference>
<dbReference type="InterPro" id="IPR015422">
    <property type="entry name" value="PyrdxlP-dep_Trfase_small"/>
</dbReference>
<dbReference type="AlphaFoldDB" id="A0A0G0SLR0"/>
<evidence type="ECO:0000256" key="5">
    <source>
        <dbReference type="ARBA" id="ARBA00022756"/>
    </source>
</evidence>
<feature type="domain" description="Aminotransferase class I/classII large" evidence="11">
    <location>
        <begin position="39"/>
        <end position="378"/>
    </location>
</feature>
<accession>A0A0G0SLR0</accession>
<comment type="similarity">
    <text evidence="10">Belongs to the class-II pyridoxal-phosphate-dependent aminotransferase family. BioF subfamily.</text>
</comment>
<dbReference type="GO" id="GO:0009102">
    <property type="term" value="P:biotin biosynthetic process"/>
    <property type="evidence" value="ECO:0007669"/>
    <property type="project" value="UniProtKB-UniRule"/>
</dbReference>
<proteinExistence type="inferred from homology"/>
<dbReference type="EC" id="2.3.1.47" evidence="10"/>
<dbReference type="SUPFAM" id="SSF53383">
    <property type="entry name" value="PLP-dependent transferases"/>
    <property type="match status" value="1"/>
</dbReference>
<dbReference type="PATRIC" id="fig|1618553.3.peg.380"/>
<comment type="cofactor">
    <cofactor evidence="1 9 10">
        <name>pyridoxal 5'-phosphate</name>
        <dbReference type="ChEBI" id="CHEBI:597326"/>
    </cofactor>
</comment>
<dbReference type="NCBIfam" id="TIGR00858">
    <property type="entry name" value="bioF"/>
    <property type="match status" value="1"/>
</dbReference>
<evidence type="ECO:0000259" key="11">
    <source>
        <dbReference type="Pfam" id="PF00155"/>
    </source>
</evidence>
<evidence type="ECO:0000256" key="4">
    <source>
        <dbReference type="ARBA" id="ARBA00022679"/>
    </source>
</evidence>
<dbReference type="PROSITE" id="PS00599">
    <property type="entry name" value="AA_TRANSFER_CLASS_2"/>
    <property type="match status" value="1"/>
</dbReference>
<comment type="pathway">
    <text evidence="2 10">Cofactor biosynthesis; biotin biosynthesis.</text>
</comment>
<dbReference type="Gene3D" id="3.90.1150.10">
    <property type="entry name" value="Aspartate Aminotransferase, domain 1"/>
    <property type="match status" value="1"/>
</dbReference>
<dbReference type="InterPro" id="IPR004839">
    <property type="entry name" value="Aminotransferase_I/II_large"/>
</dbReference>
<dbReference type="InterPro" id="IPR004723">
    <property type="entry name" value="AONS_Archaea/Proteobacteria"/>
</dbReference>
<evidence type="ECO:0000256" key="1">
    <source>
        <dbReference type="ARBA" id="ARBA00001933"/>
    </source>
</evidence>
<evidence type="ECO:0000256" key="2">
    <source>
        <dbReference type="ARBA" id="ARBA00004746"/>
    </source>
</evidence>
<gene>
    <name evidence="12" type="ORF">UU02_C0027G0003</name>
</gene>
<evidence type="ECO:0000256" key="6">
    <source>
        <dbReference type="ARBA" id="ARBA00022898"/>
    </source>
</evidence>
<dbReference type="InterPro" id="IPR001917">
    <property type="entry name" value="Aminotrans_II_pyridoxalP_BS"/>
</dbReference>
<protein>
    <recommendedName>
        <fullName evidence="10">8-amino-7-ketopelargonate synthase</fullName>
        <ecNumber evidence="10">2.3.1.47</ecNumber>
    </recommendedName>
</protein>
<evidence type="ECO:0000256" key="10">
    <source>
        <dbReference type="RuleBase" id="RU003693"/>
    </source>
</evidence>
<keyword evidence="5" id="KW-0093">Biotin biosynthesis</keyword>
<dbReference type="PANTHER" id="PTHR13693">
    <property type="entry name" value="CLASS II AMINOTRANSFERASE/8-AMINO-7-OXONONANOATE SYNTHASE"/>
    <property type="match status" value="1"/>
</dbReference>
<comment type="catalytic activity">
    <reaction evidence="8 10">
        <text>6-carboxyhexanoyl-[ACP] + L-alanine + H(+) = (8S)-8-amino-7-oxononanoate + holo-[ACP] + CO2</text>
        <dbReference type="Rhea" id="RHEA:42288"/>
        <dbReference type="Rhea" id="RHEA-COMP:9685"/>
        <dbReference type="Rhea" id="RHEA-COMP:9955"/>
        <dbReference type="ChEBI" id="CHEBI:15378"/>
        <dbReference type="ChEBI" id="CHEBI:16526"/>
        <dbReference type="ChEBI" id="CHEBI:57972"/>
        <dbReference type="ChEBI" id="CHEBI:64479"/>
        <dbReference type="ChEBI" id="CHEBI:78846"/>
        <dbReference type="ChEBI" id="CHEBI:149468"/>
        <dbReference type="EC" id="2.3.1.47"/>
    </reaction>
</comment>
<dbReference type="UniPathway" id="UPA00078"/>
<comment type="caution">
    <text evidence="12">The sequence shown here is derived from an EMBL/GenBank/DDBJ whole genome shotgun (WGS) entry which is preliminary data.</text>
</comment>
<evidence type="ECO:0000256" key="7">
    <source>
        <dbReference type="ARBA" id="ARBA00023315"/>
    </source>
</evidence>
<evidence type="ECO:0000256" key="8">
    <source>
        <dbReference type="ARBA" id="ARBA00047715"/>
    </source>
</evidence>
<dbReference type="GO" id="GO:0008710">
    <property type="term" value="F:8-amino-7-oxononanoate synthase activity"/>
    <property type="evidence" value="ECO:0007669"/>
    <property type="project" value="UniProtKB-UniRule"/>
</dbReference>
<organism evidence="12 13">
    <name type="scientific">Candidatus Woesebacteria bacterium GW2011_GWA1_40_43</name>
    <dbReference type="NCBI Taxonomy" id="1618553"/>
    <lineage>
        <taxon>Bacteria</taxon>
        <taxon>Candidatus Woeseibacteriota</taxon>
    </lineage>
</organism>
<keyword evidence="4 10" id="KW-0808">Transferase</keyword>
<dbReference type="FunFam" id="3.40.640.10:FF:000006">
    <property type="entry name" value="5-aminolevulinate synthase, mitochondrial"/>
    <property type="match status" value="1"/>
</dbReference>
<dbReference type="Proteomes" id="UP000034293">
    <property type="component" value="Unassembled WGS sequence"/>
</dbReference>
<dbReference type="PANTHER" id="PTHR13693:SF3">
    <property type="entry name" value="LD36009P"/>
    <property type="match status" value="1"/>
</dbReference>
<dbReference type="NCBIfam" id="TIGR01825">
    <property type="entry name" value="gly_Cac_T_rel"/>
    <property type="match status" value="1"/>
</dbReference>
<dbReference type="InterPro" id="IPR050087">
    <property type="entry name" value="AON_synthase_class-II"/>
</dbReference>
<feature type="modified residue" description="N6-(pyridoxal phosphate)lysine" evidence="9">
    <location>
        <position position="238"/>
    </location>
</feature>
<keyword evidence="7" id="KW-0012">Acyltransferase</keyword>
<dbReference type="GO" id="GO:0030170">
    <property type="term" value="F:pyridoxal phosphate binding"/>
    <property type="evidence" value="ECO:0007669"/>
    <property type="project" value="InterPro"/>
</dbReference>
<dbReference type="InterPro" id="IPR015424">
    <property type="entry name" value="PyrdxlP-dep_Trfase"/>
</dbReference>
<dbReference type="Gene3D" id="3.40.640.10">
    <property type="entry name" value="Type I PLP-dependent aspartate aminotransferase-like (Major domain)"/>
    <property type="match status" value="1"/>
</dbReference>
<dbReference type="EMBL" id="LBZA01000027">
    <property type="protein sequence ID" value="KKR63326.1"/>
    <property type="molecule type" value="Genomic_DNA"/>
</dbReference>
<dbReference type="Pfam" id="PF00155">
    <property type="entry name" value="Aminotran_1_2"/>
    <property type="match status" value="1"/>
</dbReference>